<organism evidence="2 3">
    <name type="scientific">Zavarzinia aquatilis</name>
    <dbReference type="NCBI Taxonomy" id="2211142"/>
    <lineage>
        <taxon>Bacteria</taxon>
        <taxon>Pseudomonadati</taxon>
        <taxon>Pseudomonadota</taxon>
        <taxon>Alphaproteobacteria</taxon>
        <taxon>Rhodospirillales</taxon>
        <taxon>Zavarziniaceae</taxon>
        <taxon>Zavarzinia</taxon>
    </lineage>
</organism>
<accession>A0A317ED53</accession>
<evidence type="ECO:0000313" key="3">
    <source>
        <dbReference type="Proteomes" id="UP000245461"/>
    </source>
</evidence>
<gene>
    <name evidence="2" type="ORF">DKG74_04100</name>
</gene>
<dbReference type="PANTHER" id="PTHR43236">
    <property type="entry name" value="ANTITOXIN HIGA1"/>
    <property type="match status" value="1"/>
</dbReference>
<dbReference type="Gene3D" id="1.10.260.40">
    <property type="entry name" value="lambda repressor-like DNA-binding domains"/>
    <property type="match status" value="1"/>
</dbReference>
<dbReference type="CDD" id="cd00093">
    <property type="entry name" value="HTH_XRE"/>
    <property type="match status" value="1"/>
</dbReference>
<dbReference type="InterPro" id="IPR052345">
    <property type="entry name" value="Rad_response_metalloprotease"/>
</dbReference>
<dbReference type="InterPro" id="IPR001387">
    <property type="entry name" value="Cro/C1-type_HTH"/>
</dbReference>
<dbReference type="EMBL" id="QGLE01000002">
    <property type="protein sequence ID" value="PWR24958.1"/>
    <property type="molecule type" value="Genomic_DNA"/>
</dbReference>
<evidence type="ECO:0000313" key="2">
    <source>
        <dbReference type="EMBL" id="PWR24958.1"/>
    </source>
</evidence>
<feature type="domain" description="HTH cro/C1-type" evidence="1">
    <location>
        <begin position="16"/>
        <end position="70"/>
    </location>
</feature>
<dbReference type="PROSITE" id="PS50943">
    <property type="entry name" value="HTH_CROC1"/>
    <property type="match status" value="1"/>
</dbReference>
<dbReference type="SUPFAM" id="SSF47413">
    <property type="entry name" value="lambda repressor-like DNA-binding domains"/>
    <property type="match status" value="1"/>
</dbReference>
<dbReference type="SMART" id="SM00530">
    <property type="entry name" value="HTH_XRE"/>
    <property type="match status" value="1"/>
</dbReference>
<evidence type="ECO:0000259" key="1">
    <source>
        <dbReference type="PROSITE" id="PS50943"/>
    </source>
</evidence>
<reference evidence="2 3" key="1">
    <citation type="submission" date="2018-05" db="EMBL/GenBank/DDBJ databases">
        <title>Zavarzinia sp. HR-AS.</title>
        <authorList>
            <person name="Lee Y."/>
            <person name="Jeon C.O."/>
        </authorList>
    </citation>
    <scope>NUCLEOTIDE SEQUENCE [LARGE SCALE GENOMIC DNA]</scope>
    <source>
        <strain evidence="2 3">HR-AS</strain>
    </source>
</reference>
<dbReference type="InterPro" id="IPR010982">
    <property type="entry name" value="Lambda_DNA-bd_dom_sf"/>
</dbReference>
<dbReference type="Proteomes" id="UP000245461">
    <property type="component" value="Unassembled WGS sequence"/>
</dbReference>
<dbReference type="RefSeq" id="WP_109902923.1">
    <property type="nucleotide sequence ID" value="NZ_QGLE01000002.1"/>
</dbReference>
<dbReference type="GO" id="GO:0003677">
    <property type="term" value="F:DNA binding"/>
    <property type="evidence" value="ECO:0007669"/>
    <property type="project" value="InterPro"/>
</dbReference>
<comment type="caution">
    <text evidence="2">The sequence shown here is derived from an EMBL/GenBank/DDBJ whole genome shotgun (WGS) entry which is preliminary data.</text>
</comment>
<sequence>MTDTPNPIDIQVGARVKLRRQLLGLSQTDLADSLGLTFQQVQKYEKGTNRVSASKLYQLSQTLDVPVAFFFDGLGGEAAETAEVPALTADAVRLVAAFETIHDQAIRAQVVQITRAISAAQPAAVDERLVSAARQAAE</sequence>
<proteinExistence type="predicted"/>
<name>A0A317ED53_9PROT</name>
<keyword evidence="3" id="KW-1185">Reference proteome</keyword>
<dbReference type="Pfam" id="PF01381">
    <property type="entry name" value="HTH_3"/>
    <property type="match status" value="1"/>
</dbReference>
<protein>
    <submittedName>
        <fullName evidence="2">Transcriptional regulator</fullName>
    </submittedName>
</protein>
<dbReference type="AlphaFoldDB" id="A0A317ED53"/>
<dbReference type="OrthoDB" id="9797172at2"/>
<dbReference type="PANTHER" id="PTHR43236:SF1">
    <property type="entry name" value="BLL7220 PROTEIN"/>
    <property type="match status" value="1"/>
</dbReference>